<evidence type="ECO:0000313" key="4">
    <source>
        <dbReference type="Proteomes" id="UP000278162"/>
    </source>
</evidence>
<protein>
    <submittedName>
        <fullName evidence="1">Uncharacterized protein</fullName>
    </submittedName>
</protein>
<dbReference type="EMBL" id="RJAI01000018">
    <property type="protein sequence ID" value="RNF91538.1"/>
    <property type="molecule type" value="Genomic_DNA"/>
</dbReference>
<organism evidence="1 3">
    <name type="scientific">Pseudomonas putida</name>
    <name type="common">Arthrobacter siderocapsulatus</name>
    <dbReference type="NCBI Taxonomy" id="303"/>
    <lineage>
        <taxon>Bacteria</taxon>
        <taxon>Pseudomonadati</taxon>
        <taxon>Pseudomonadota</taxon>
        <taxon>Gammaproteobacteria</taxon>
        <taxon>Pseudomonadales</taxon>
        <taxon>Pseudomonadaceae</taxon>
        <taxon>Pseudomonas</taxon>
    </lineage>
</organism>
<gene>
    <name evidence="2" type="ORF">EFK07_08975</name>
    <name evidence="1" type="ORF">HB13667_01075</name>
</gene>
<comment type="caution">
    <text evidence="1">The sequence shown here is derived from an EMBL/GenBank/DDBJ whole genome shotgun (WGS) entry which is preliminary data.</text>
</comment>
<dbReference type="EMBL" id="LKKS01000011">
    <property type="protein sequence ID" value="KPM68629.1"/>
    <property type="molecule type" value="Genomic_DNA"/>
</dbReference>
<evidence type="ECO:0000313" key="3">
    <source>
        <dbReference type="Proteomes" id="UP000050437"/>
    </source>
</evidence>
<evidence type="ECO:0000313" key="1">
    <source>
        <dbReference type="EMBL" id="KPM68629.1"/>
    </source>
</evidence>
<name>A0A0P7DCP1_PSEPU</name>
<proteinExistence type="predicted"/>
<evidence type="ECO:0000313" key="2">
    <source>
        <dbReference type="EMBL" id="RNF91538.1"/>
    </source>
</evidence>
<reference evidence="2 4" key="2">
    <citation type="submission" date="2018-10" db="EMBL/GenBank/DDBJ databases">
        <title>An outbreak of IMP-63 producing strain in France.</title>
        <authorList>
            <person name="Bour M."/>
            <person name="Liapis E."/>
            <person name="Plesiat P."/>
        </authorList>
    </citation>
    <scope>NUCLEOTIDE SEQUENCE [LARGE SCALE GENOMIC DNA]</scope>
    <source>
        <strain evidence="2 4">12917</strain>
    </source>
</reference>
<dbReference type="AlphaFoldDB" id="A0A0P7DCP1"/>
<sequence length="100" mass="11128">MPDESWHQVVCGAGRHSRCITIDVLVAASAIDRLGRVGYFSELLAFDPQAKVMHDRDVHGVQATLFTHRRTLNTTADNSVTIHASLMCSHLVYIFECCRG</sequence>
<accession>A0A0P7DCP1</accession>
<dbReference type="Proteomes" id="UP000278162">
    <property type="component" value="Unassembled WGS sequence"/>
</dbReference>
<reference evidence="1 3" key="1">
    <citation type="submission" date="2015-10" db="EMBL/GenBank/DDBJ databases">
        <title>Pseudomonas putida clinical strains.</title>
        <authorList>
            <person name="Molina L."/>
            <person name="Udaondo Z."/>
        </authorList>
    </citation>
    <scope>NUCLEOTIDE SEQUENCE [LARGE SCALE GENOMIC DNA]</scope>
    <source>
        <strain evidence="1 3">HB13667</strain>
    </source>
</reference>
<dbReference type="Proteomes" id="UP000050437">
    <property type="component" value="Unassembled WGS sequence"/>
</dbReference>